<dbReference type="SUPFAM" id="SSF47616">
    <property type="entry name" value="GST C-terminal domain-like"/>
    <property type="match status" value="1"/>
</dbReference>
<dbReference type="SUPFAM" id="SSF52833">
    <property type="entry name" value="Thioredoxin-like"/>
    <property type="match status" value="1"/>
</dbReference>
<dbReference type="RefSeq" id="WP_284326127.1">
    <property type="nucleotide sequence ID" value="NZ_BSPP01000010.1"/>
</dbReference>
<keyword evidence="3" id="KW-1185">Reference proteome</keyword>
<dbReference type="PANTHER" id="PTHR44051">
    <property type="entry name" value="GLUTATHIONE S-TRANSFERASE-RELATED"/>
    <property type="match status" value="1"/>
</dbReference>
<feature type="domain" description="GST N-terminal" evidence="1">
    <location>
        <begin position="1"/>
        <end position="80"/>
    </location>
</feature>
<gene>
    <name evidence="2" type="primary">gst</name>
    <name evidence="2" type="ORF">GCM10010873_29400</name>
</gene>
<dbReference type="InterPro" id="IPR036282">
    <property type="entry name" value="Glutathione-S-Trfase_C_sf"/>
</dbReference>
<protein>
    <submittedName>
        <fullName evidence="2">Glutathione S-transferase</fullName>
    </submittedName>
</protein>
<dbReference type="PROSITE" id="PS50404">
    <property type="entry name" value="GST_NTER"/>
    <property type="match status" value="1"/>
</dbReference>
<dbReference type="InterPro" id="IPR040079">
    <property type="entry name" value="Glutathione_S-Trfase"/>
</dbReference>
<evidence type="ECO:0000259" key="1">
    <source>
        <dbReference type="PROSITE" id="PS50404"/>
    </source>
</evidence>
<proteinExistence type="predicted"/>
<dbReference type="CDD" id="cd03046">
    <property type="entry name" value="GST_N_GTT1_like"/>
    <property type="match status" value="1"/>
</dbReference>
<dbReference type="InterPro" id="IPR036249">
    <property type="entry name" value="Thioredoxin-like_sf"/>
</dbReference>
<dbReference type="Gene3D" id="1.20.1050.10">
    <property type="match status" value="1"/>
</dbReference>
<dbReference type="SFLD" id="SFLDS00019">
    <property type="entry name" value="Glutathione_Transferase_(cytos"/>
    <property type="match status" value="1"/>
</dbReference>
<sequence length="212" mass="22975">MYILHHTPDSAALIVRLVLEELGLPYQIAPIDRDGGALDTAAYRKLQPLGKIPALQTPDATMFETAAILLHLAEIAGKLAPAPNTPQRGPFLSWLFFTSNNLHPVAMQYYYPHRVAGVENADAVKAQAAATLQELMATLENMVALDAPDWLSTTPSVLGYYIAVLMRWLSEPCPSASYPSLHKILAALEVTPAARACAQAEALGDAIFTHPY</sequence>
<evidence type="ECO:0000313" key="3">
    <source>
        <dbReference type="Proteomes" id="UP001157355"/>
    </source>
</evidence>
<comment type="caution">
    <text evidence="2">The sequence shown here is derived from an EMBL/GenBank/DDBJ whole genome shotgun (WGS) entry which is preliminary data.</text>
</comment>
<dbReference type="PANTHER" id="PTHR44051:SF21">
    <property type="entry name" value="GLUTATHIONE S-TRANSFERASE FAMILY PROTEIN"/>
    <property type="match status" value="1"/>
</dbReference>
<organism evidence="2 3">
    <name type="scientific">Cypionkella aquatica</name>
    <dbReference type="NCBI Taxonomy" id="1756042"/>
    <lineage>
        <taxon>Bacteria</taxon>
        <taxon>Pseudomonadati</taxon>
        <taxon>Pseudomonadota</taxon>
        <taxon>Alphaproteobacteria</taxon>
        <taxon>Rhodobacterales</taxon>
        <taxon>Paracoccaceae</taxon>
        <taxon>Cypionkella</taxon>
    </lineage>
</organism>
<name>A0AA37X5E2_9RHOB</name>
<accession>A0AA37X5E2</accession>
<dbReference type="EMBL" id="BSPP01000010">
    <property type="protein sequence ID" value="GLS87966.1"/>
    <property type="molecule type" value="Genomic_DNA"/>
</dbReference>
<dbReference type="Gene3D" id="3.40.30.10">
    <property type="entry name" value="Glutaredoxin"/>
    <property type="match status" value="1"/>
</dbReference>
<reference evidence="2 3" key="1">
    <citation type="journal article" date="2014" name="Int. J. Syst. Evol. Microbiol.">
        <title>Complete genome sequence of Corynebacterium casei LMG S-19264T (=DSM 44701T), isolated from a smear-ripened cheese.</title>
        <authorList>
            <consortium name="US DOE Joint Genome Institute (JGI-PGF)"/>
            <person name="Walter F."/>
            <person name="Albersmeier A."/>
            <person name="Kalinowski J."/>
            <person name="Ruckert C."/>
        </authorList>
    </citation>
    <scope>NUCLEOTIDE SEQUENCE [LARGE SCALE GENOMIC DNA]</scope>
    <source>
        <strain evidence="2 3">NBRC 111766</strain>
    </source>
</reference>
<dbReference type="Proteomes" id="UP001157355">
    <property type="component" value="Unassembled WGS sequence"/>
</dbReference>
<dbReference type="AlphaFoldDB" id="A0AA37X5E2"/>
<dbReference type="InterPro" id="IPR004045">
    <property type="entry name" value="Glutathione_S-Trfase_N"/>
</dbReference>
<dbReference type="Pfam" id="PF13409">
    <property type="entry name" value="GST_N_2"/>
    <property type="match status" value="1"/>
</dbReference>
<dbReference type="SFLD" id="SFLDG00358">
    <property type="entry name" value="Main_(cytGST)"/>
    <property type="match status" value="1"/>
</dbReference>
<evidence type="ECO:0000313" key="2">
    <source>
        <dbReference type="EMBL" id="GLS87966.1"/>
    </source>
</evidence>